<accession>A0AAD4QAG0</accession>
<dbReference type="EMBL" id="JAKELL010000076">
    <property type="protein sequence ID" value="KAH8984443.1"/>
    <property type="molecule type" value="Genomic_DNA"/>
</dbReference>
<keyword evidence="2" id="KW-1185">Reference proteome</keyword>
<name>A0AAD4QAG0_9AGAM</name>
<protein>
    <submittedName>
        <fullName evidence="1">Uncharacterized protein</fullName>
    </submittedName>
</protein>
<proteinExistence type="predicted"/>
<evidence type="ECO:0000313" key="2">
    <source>
        <dbReference type="Proteomes" id="UP001201163"/>
    </source>
</evidence>
<dbReference type="Proteomes" id="UP001201163">
    <property type="component" value="Unassembled WGS sequence"/>
</dbReference>
<reference evidence="1" key="1">
    <citation type="submission" date="2022-01" db="EMBL/GenBank/DDBJ databases">
        <title>Comparative genomics reveals a dynamic genome evolution in the ectomycorrhizal milk-cap (Lactarius) mushrooms.</title>
        <authorList>
            <consortium name="DOE Joint Genome Institute"/>
            <person name="Lebreton A."/>
            <person name="Tang N."/>
            <person name="Kuo A."/>
            <person name="LaButti K."/>
            <person name="Drula E."/>
            <person name="Barry K."/>
            <person name="Clum A."/>
            <person name="Lipzen A."/>
            <person name="Mousain D."/>
            <person name="Ng V."/>
            <person name="Wang R."/>
            <person name="Wang X."/>
            <person name="Dai Y."/>
            <person name="Henrissat B."/>
            <person name="Grigoriev I.V."/>
            <person name="Guerin-Laguette A."/>
            <person name="Yu F."/>
            <person name="Martin F.M."/>
        </authorList>
    </citation>
    <scope>NUCLEOTIDE SEQUENCE</scope>
    <source>
        <strain evidence="1">QP</strain>
    </source>
</reference>
<organism evidence="1 2">
    <name type="scientific">Lactarius akahatsu</name>
    <dbReference type="NCBI Taxonomy" id="416441"/>
    <lineage>
        <taxon>Eukaryota</taxon>
        <taxon>Fungi</taxon>
        <taxon>Dikarya</taxon>
        <taxon>Basidiomycota</taxon>
        <taxon>Agaricomycotina</taxon>
        <taxon>Agaricomycetes</taxon>
        <taxon>Russulales</taxon>
        <taxon>Russulaceae</taxon>
        <taxon>Lactarius</taxon>
    </lineage>
</organism>
<dbReference type="AlphaFoldDB" id="A0AAD4QAG0"/>
<comment type="caution">
    <text evidence="1">The sequence shown here is derived from an EMBL/GenBank/DDBJ whole genome shotgun (WGS) entry which is preliminary data.</text>
</comment>
<sequence length="131" mass="14681">MEWCEYRVGRCTSSFECRASPYNEDGEIPLITRHVRVKVIRGKPRALLLEHGADANSQPPQLVTPMHCVWGGYMGLVCLLLRHSTSVQHVKSQNNYRPQPSLHRAVREDTSGIAALIPEHGADPNTPNTKQ</sequence>
<dbReference type="InterPro" id="IPR036770">
    <property type="entry name" value="Ankyrin_rpt-contain_sf"/>
</dbReference>
<dbReference type="SUPFAM" id="SSF48403">
    <property type="entry name" value="Ankyrin repeat"/>
    <property type="match status" value="1"/>
</dbReference>
<gene>
    <name evidence="1" type="ORF">EDB92DRAFT_1488046</name>
</gene>
<dbReference type="Gene3D" id="1.25.40.20">
    <property type="entry name" value="Ankyrin repeat-containing domain"/>
    <property type="match status" value="1"/>
</dbReference>
<evidence type="ECO:0000313" key="1">
    <source>
        <dbReference type="EMBL" id="KAH8984443.1"/>
    </source>
</evidence>